<reference evidence="1 2" key="1">
    <citation type="submission" date="2017-09" db="EMBL/GenBank/DDBJ databases">
        <title>Genomics of the genus Arcobacter.</title>
        <authorList>
            <person name="Perez-Cataluna A."/>
            <person name="Figueras M.J."/>
            <person name="Salas-Masso N."/>
        </authorList>
    </citation>
    <scope>NUCLEOTIDE SEQUENCE [LARGE SCALE GENOMIC DNA]</scope>
    <source>
        <strain evidence="1 2">CECT 7834</strain>
    </source>
</reference>
<proteinExistence type="predicted"/>
<dbReference type="Pfam" id="PF06195">
    <property type="entry name" value="DUF996"/>
    <property type="match status" value="1"/>
</dbReference>
<organism evidence="1 2">
    <name type="scientific">Arcobacter cloacae</name>
    <dbReference type="NCBI Taxonomy" id="1054034"/>
    <lineage>
        <taxon>Bacteria</taxon>
        <taxon>Pseudomonadati</taxon>
        <taxon>Campylobacterota</taxon>
        <taxon>Epsilonproteobacteria</taxon>
        <taxon>Campylobacterales</taxon>
        <taxon>Arcobacteraceae</taxon>
        <taxon>Arcobacter</taxon>
    </lineage>
</organism>
<dbReference type="Proteomes" id="UP000290378">
    <property type="component" value="Unassembled WGS sequence"/>
</dbReference>
<evidence type="ECO:0000313" key="2">
    <source>
        <dbReference type="Proteomes" id="UP000290378"/>
    </source>
</evidence>
<dbReference type="EMBL" id="NXII01000007">
    <property type="protein sequence ID" value="RXI41493.1"/>
    <property type="molecule type" value="Genomic_DNA"/>
</dbReference>
<gene>
    <name evidence="1" type="ORF">CP963_06910</name>
</gene>
<dbReference type="RefSeq" id="WP_129013467.1">
    <property type="nucleotide sequence ID" value="NZ_CBCSEI010000015.1"/>
</dbReference>
<dbReference type="InterPro" id="IPR010397">
    <property type="entry name" value="DUF996"/>
</dbReference>
<sequence>MNGEILNIKEDGSGVILAEDGNRYSFTQEDTNSQTLRVGQKVNFVLNEGFAKDIFIIKSQNNSFTNNEIIGSLQIDKSDTRKGAVFAAIGVGISFLGILPAIGVLFLIIGLVLELVGVYKLSENAKNNKDIFKNMILGYVLVFIGSIVMSLIMGAGMIGGLSSFNQNSLDLGVGIGMGGMIVGILVYVAFGIASIIKMYKALNCIGLEYNISLMQTSAKVYIAGILLIPFFGIGFLILLIFNIMKIFAYLKIEK</sequence>
<comment type="caution">
    <text evidence="1">The sequence shown here is derived from an EMBL/GenBank/DDBJ whole genome shotgun (WGS) entry which is preliminary data.</text>
</comment>
<protein>
    <submittedName>
        <fullName evidence="1">Uncharacterized protein</fullName>
    </submittedName>
</protein>
<evidence type="ECO:0000313" key="1">
    <source>
        <dbReference type="EMBL" id="RXI41493.1"/>
    </source>
</evidence>
<accession>A0A6M8NQ24</accession>
<dbReference type="AlphaFoldDB" id="A0A6M8NQ24"/>
<name>A0A6M8NQ24_9BACT</name>
<keyword evidence="2" id="KW-1185">Reference proteome</keyword>